<feature type="region of interest" description="Disordered" evidence="2">
    <location>
        <begin position="1"/>
        <end position="68"/>
    </location>
</feature>
<dbReference type="EMBL" id="CP151503">
    <property type="protein sequence ID" value="WZN60868.1"/>
    <property type="molecule type" value="Genomic_DNA"/>
</dbReference>
<feature type="compositionally biased region" description="Gly residues" evidence="2">
    <location>
        <begin position="52"/>
        <end position="68"/>
    </location>
</feature>
<dbReference type="PANTHER" id="PTHR13622">
    <property type="entry name" value="THIAMIN PYROPHOSPHOKINASE"/>
    <property type="match status" value="1"/>
</dbReference>
<dbReference type="InterPro" id="IPR015797">
    <property type="entry name" value="NUDIX_hydrolase-like_dom_sf"/>
</dbReference>
<protein>
    <submittedName>
        <fullName evidence="5">NUDIX hydrolase</fullName>
    </submittedName>
</protein>
<evidence type="ECO:0000313" key="5">
    <source>
        <dbReference type="EMBL" id="WZN60868.1"/>
    </source>
</evidence>
<comment type="function">
    <text evidence="1">Probably mediates the hydrolysis of some nucleoside diphosphate derivatives.</text>
</comment>
<keyword evidence="5" id="KW-0378">Hydrolase</keyword>
<dbReference type="EMBL" id="HBHZ01000438">
    <property type="protein sequence ID" value="CAE0187288.1"/>
    <property type="molecule type" value="Transcribed_RNA"/>
</dbReference>
<dbReference type="Pfam" id="PF00293">
    <property type="entry name" value="NUDIX"/>
    <property type="match status" value="1"/>
</dbReference>
<keyword evidence="6" id="KW-1185">Reference proteome</keyword>
<dbReference type="InterPro" id="IPR000086">
    <property type="entry name" value="NUDIX_hydrolase_dom"/>
</dbReference>
<dbReference type="FunFam" id="3.90.79.10:FF:000019">
    <property type="entry name" value="Thiamin pyrophosphokinase, putative"/>
    <property type="match status" value="1"/>
</dbReference>
<accession>A0A7S3C882</accession>
<name>A0A7S3C882_9CHLO</name>
<reference evidence="4" key="1">
    <citation type="submission" date="2021-01" db="EMBL/GenBank/DDBJ databases">
        <authorList>
            <person name="Corre E."/>
            <person name="Pelletier E."/>
            <person name="Niang G."/>
            <person name="Scheremetjew M."/>
            <person name="Finn R."/>
            <person name="Kale V."/>
            <person name="Holt S."/>
            <person name="Cochrane G."/>
            <person name="Meng A."/>
            <person name="Brown T."/>
            <person name="Cohen L."/>
        </authorList>
    </citation>
    <scope>NUCLEOTIDE SEQUENCE</scope>
    <source>
        <strain evidence="4">RCC1871</strain>
    </source>
</reference>
<organism evidence="4">
    <name type="scientific">Chloropicon roscoffensis</name>
    <dbReference type="NCBI Taxonomy" id="1461544"/>
    <lineage>
        <taxon>Eukaryota</taxon>
        <taxon>Viridiplantae</taxon>
        <taxon>Chlorophyta</taxon>
        <taxon>Chloropicophyceae</taxon>
        <taxon>Chloropicales</taxon>
        <taxon>Chloropicaceae</taxon>
        <taxon>Chloropicon</taxon>
    </lineage>
</organism>
<dbReference type="Pfam" id="PF15916">
    <property type="entry name" value="DUF4743"/>
    <property type="match status" value="1"/>
</dbReference>
<dbReference type="Gene3D" id="3.90.79.10">
    <property type="entry name" value="Nucleoside Triphosphate Pyrophosphohydrolase"/>
    <property type="match status" value="1"/>
</dbReference>
<gene>
    <name evidence="4" type="ORF">CROS1456_LOCUS354</name>
    <name evidence="5" type="ORF">HKI87_03g24020</name>
</gene>
<dbReference type="SUPFAM" id="SSF55811">
    <property type="entry name" value="Nudix"/>
    <property type="match status" value="1"/>
</dbReference>
<evidence type="ECO:0000256" key="1">
    <source>
        <dbReference type="ARBA" id="ARBA00003778"/>
    </source>
</evidence>
<dbReference type="PROSITE" id="PS51462">
    <property type="entry name" value="NUDIX"/>
    <property type="match status" value="1"/>
</dbReference>
<proteinExistence type="predicted"/>
<dbReference type="PANTHER" id="PTHR13622:SF8">
    <property type="entry name" value="THIAMIN PYROPHOSPHOKINASE 1"/>
    <property type="match status" value="1"/>
</dbReference>
<dbReference type="CDD" id="cd03676">
    <property type="entry name" value="NUDIX_Tnr3_like"/>
    <property type="match status" value="1"/>
</dbReference>
<feature type="compositionally biased region" description="Basic and acidic residues" evidence="2">
    <location>
        <begin position="32"/>
        <end position="49"/>
    </location>
</feature>
<evidence type="ECO:0000313" key="4">
    <source>
        <dbReference type="EMBL" id="CAE0187288.1"/>
    </source>
</evidence>
<sequence length="370" mass="41289">MGPKMRTSFTRRKRQRARQDDTHRLARARKAALAERRAAEARDREERSKGVQAGGAGRSTGVGAGVGEKGASGWRRWIAACNNTDASGKSDELVPFTVGGRLGGWVRPDFARSLRGYEAFEVTDEGVRVCESLRTAHERTEEVGRTLASMRDEGLIVGWRDELYPVVESFDEEPYLLMERACAPYFGLKAYGVHVCAYVVGEDGTKRMWVARRSETKQTSPGKLDHLVAGGQPFDLTPLENVIKECEEEAGIPKHLAERARPAGAVSYEYLVTESDVHWGGATGLKRDCLFVYDLQLPESFVPENKDGEVQEFMLWPVERVAETVLNTEDFKLNCNLVIIDFLVRHGYITPENCDGYLELVSGLRSGDLR</sequence>
<dbReference type="GO" id="GO:0044715">
    <property type="term" value="F:8-oxo-dGDP phosphatase activity"/>
    <property type="evidence" value="ECO:0007669"/>
    <property type="project" value="TreeGrafter"/>
</dbReference>
<dbReference type="Proteomes" id="UP001472866">
    <property type="component" value="Chromosome 03"/>
</dbReference>
<evidence type="ECO:0000313" key="6">
    <source>
        <dbReference type="Proteomes" id="UP001472866"/>
    </source>
</evidence>
<evidence type="ECO:0000259" key="3">
    <source>
        <dbReference type="PROSITE" id="PS51462"/>
    </source>
</evidence>
<evidence type="ECO:0000256" key="2">
    <source>
        <dbReference type="SAM" id="MobiDB-lite"/>
    </source>
</evidence>
<dbReference type="AlphaFoldDB" id="A0A7S3C882"/>
<dbReference type="InterPro" id="IPR031804">
    <property type="entry name" value="DUF4743"/>
</dbReference>
<reference evidence="5 6" key="2">
    <citation type="submission" date="2024-03" db="EMBL/GenBank/DDBJ databases">
        <title>Complete genome sequence of the green alga Chloropicon roscoffensis RCC1871.</title>
        <authorList>
            <person name="Lemieux C."/>
            <person name="Pombert J.-F."/>
            <person name="Otis C."/>
            <person name="Turmel M."/>
        </authorList>
    </citation>
    <scope>NUCLEOTIDE SEQUENCE [LARGE SCALE GENOMIC DNA]</scope>
    <source>
        <strain evidence="5 6">RCC1871</strain>
    </source>
</reference>
<feature type="domain" description="Nudix hydrolase" evidence="3">
    <location>
        <begin position="190"/>
        <end position="341"/>
    </location>
</feature>